<dbReference type="GO" id="GO:0022857">
    <property type="term" value="F:transmembrane transporter activity"/>
    <property type="evidence" value="ECO:0007669"/>
    <property type="project" value="InterPro"/>
</dbReference>
<dbReference type="EMBL" id="ASWH01000001">
    <property type="protein sequence ID" value="EOW81123.1"/>
    <property type="molecule type" value="Genomic_DNA"/>
</dbReference>
<name>R2XUF3_9ENTE</name>
<dbReference type="Proteomes" id="UP000013750">
    <property type="component" value="Unassembled WGS sequence"/>
</dbReference>
<feature type="transmembrane region" description="Helical" evidence="6">
    <location>
        <begin position="48"/>
        <end position="68"/>
    </location>
</feature>
<keyword evidence="3 6" id="KW-0812">Transmembrane</keyword>
<evidence type="ECO:0000313" key="11">
    <source>
        <dbReference type="Proteomes" id="UP000014160"/>
    </source>
</evidence>
<evidence type="ECO:0000259" key="7">
    <source>
        <dbReference type="PROSITE" id="PS50850"/>
    </source>
</evidence>
<dbReference type="SUPFAM" id="SSF103473">
    <property type="entry name" value="MFS general substrate transporter"/>
    <property type="match status" value="1"/>
</dbReference>
<dbReference type="HOGENOM" id="CLU_1600175_0_0_9"/>
<accession>R2XUF3</accession>
<dbReference type="EMBL" id="AJDQ01000012">
    <property type="protein sequence ID" value="EOI53602.1"/>
    <property type="molecule type" value="Genomic_DNA"/>
</dbReference>
<keyword evidence="4 6" id="KW-1133">Transmembrane helix</keyword>
<dbReference type="RefSeq" id="WP_010781898.1">
    <property type="nucleotide sequence ID" value="NZ_ASWH01000001.1"/>
</dbReference>
<dbReference type="InterPro" id="IPR036259">
    <property type="entry name" value="MFS_trans_sf"/>
</dbReference>
<evidence type="ECO:0000256" key="6">
    <source>
        <dbReference type="SAM" id="Phobius"/>
    </source>
</evidence>
<evidence type="ECO:0000256" key="3">
    <source>
        <dbReference type="ARBA" id="ARBA00022692"/>
    </source>
</evidence>
<comment type="caution">
    <text evidence="8">The sequence shown here is derived from an EMBL/GenBank/DDBJ whole genome shotgun (WGS) entry which is preliminary data.</text>
</comment>
<keyword evidence="11" id="KW-1185">Reference proteome</keyword>
<dbReference type="Gene3D" id="1.20.1720.10">
    <property type="entry name" value="Multidrug resistance protein D"/>
    <property type="match status" value="1"/>
</dbReference>
<dbReference type="PANTHER" id="PTHR42718">
    <property type="entry name" value="MAJOR FACILITATOR SUPERFAMILY MULTIDRUG TRANSPORTER MFSC"/>
    <property type="match status" value="1"/>
</dbReference>
<gene>
    <name evidence="9" type="ORF">I592_00408</name>
    <name evidence="8" type="ORF">UKC_03554</name>
</gene>
<dbReference type="GO" id="GO:0005886">
    <property type="term" value="C:plasma membrane"/>
    <property type="evidence" value="ECO:0007669"/>
    <property type="project" value="UniProtKB-SubCell"/>
</dbReference>
<organism evidence="8 10">
    <name type="scientific">Enterococcus gilvus ATCC BAA-350</name>
    <dbReference type="NCBI Taxonomy" id="1158614"/>
    <lineage>
        <taxon>Bacteria</taxon>
        <taxon>Bacillati</taxon>
        <taxon>Bacillota</taxon>
        <taxon>Bacilli</taxon>
        <taxon>Lactobacillales</taxon>
        <taxon>Enterococcaceae</taxon>
        <taxon>Enterococcus</taxon>
    </lineage>
</organism>
<dbReference type="PROSITE" id="PS50850">
    <property type="entry name" value="MFS"/>
    <property type="match status" value="1"/>
</dbReference>
<evidence type="ECO:0000313" key="8">
    <source>
        <dbReference type="EMBL" id="EOI53602.1"/>
    </source>
</evidence>
<comment type="subcellular location">
    <subcellularLocation>
        <location evidence="1">Cell membrane</location>
        <topology evidence="1">Multi-pass membrane protein</topology>
    </subcellularLocation>
</comment>
<keyword evidence="5 6" id="KW-0472">Membrane</keyword>
<evidence type="ECO:0000256" key="4">
    <source>
        <dbReference type="ARBA" id="ARBA00022989"/>
    </source>
</evidence>
<dbReference type="PANTHER" id="PTHR42718:SF9">
    <property type="entry name" value="MAJOR FACILITATOR SUPERFAMILY MULTIDRUG TRANSPORTER MFSC"/>
    <property type="match status" value="1"/>
</dbReference>
<keyword evidence="2" id="KW-0813">Transport</keyword>
<evidence type="ECO:0000313" key="10">
    <source>
        <dbReference type="Proteomes" id="UP000013750"/>
    </source>
</evidence>
<evidence type="ECO:0000313" key="9">
    <source>
        <dbReference type="EMBL" id="EOW81123.1"/>
    </source>
</evidence>
<proteinExistence type="predicted"/>
<dbReference type="eggNOG" id="COG2814">
    <property type="taxonomic scope" value="Bacteria"/>
</dbReference>
<protein>
    <recommendedName>
        <fullName evidence="7">Major facilitator superfamily (MFS) profile domain-containing protein</fullName>
    </recommendedName>
</protein>
<dbReference type="InterPro" id="IPR020846">
    <property type="entry name" value="MFS_dom"/>
</dbReference>
<dbReference type="InterPro" id="IPR011701">
    <property type="entry name" value="MFS"/>
</dbReference>
<feature type="domain" description="Major facilitator superfamily (MFS) profile" evidence="7">
    <location>
        <begin position="10"/>
        <end position="166"/>
    </location>
</feature>
<sequence length="166" mass="18313">MEKQRTLSKSIIILGLFSFITSLSGESTNLALPTISRALTITNNEATWIVQIGLITTTILLVAFGHLGDLLSKEFIFLIGGVLFTIGSLINGLSPNFTILLLGRVVQAIGSAMIMRTPLDLRQSIPLRKHEGLPWRSSRCSYRWERSLVPLLAECCFRHYPGVGSI</sequence>
<evidence type="ECO:0000256" key="1">
    <source>
        <dbReference type="ARBA" id="ARBA00004651"/>
    </source>
</evidence>
<reference evidence="9 11" key="2">
    <citation type="submission" date="2013-03" db="EMBL/GenBank/DDBJ databases">
        <title>The Genome Sequence of Enterococcus gilvus ATCC BAA-350 (PacBio/Illumina hybrid assembly).</title>
        <authorList>
            <consortium name="The Broad Institute Genomics Platform"/>
            <consortium name="The Broad Institute Genome Sequencing Center for Infectious Disease"/>
            <person name="Earl A."/>
            <person name="Russ C."/>
            <person name="Gilmore M."/>
            <person name="Surin D."/>
            <person name="Walker B."/>
            <person name="Young S."/>
            <person name="Zeng Q."/>
            <person name="Gargeya S."/>
            <person name="Fitzgerald M."/>
            <person name="Haas B."/>
            <person name="Abouelleil A."/>
            <person name="Allen A.W."/>
            <person name="Alvarado L."/>
            <person name="Arachchi H.M."/>
            <person name="Berlin A.M."/>
            <person name="Chapman S.B."/>
            <person name="Gainer-Dewar J."/>
            <person name="Goldberg J."/>
            <person name="Griggs A."/>
            <person name="Gujja S."/>
            <person name="Hansen M."/>
            <person name="Howarth C."/>
            <person name="Imamovic A."/>
            <person name="Ireland A."/>
            <person name="Larimer J."/>
            <person name="McCowan C."/>
            <person name="Murphy C."/>
            <person name="Pearson M."/>
            <person name="Poon T.W."/>
            <person name="Priest M."/>
            <person name="Roberts A."/>
            <person name="Saif S."/>
            <person name="Shea T."/>
            <person name="Sisk P."/>
            <person name="Sykes S."/>
            <person name="Wortman J."/>
            <person name="Nusbaum C."/>
            <person name="Birren B."/>
        </authorList>
    </citation>
    <scope>NUCLEOTIDE SEQUENCE [LARGE SCALE GENOMIC DNA]</scope>
    <source>
        <strain evidence="9 11">ATCC BAA-350</strain>
    </source>
</reference>
<feature type="transmembrane region" description="Helical" evidence="6">
    <location>
        <begin position="75"/>
        <end position="93"/>
    </location>
</feature>
<evidence type="ECO:0000256" key="5">
    <source>
        <dbReference type="ARBA" id="ARBA00023136"/>
    </source>
</evidence>
<dbReference type="Pfam" id="PF07690">
    <property type="entry name" value="MFS_1"/>
    <property type="match status" value="1"/>
</dbReference>
<evidence type="ECO:0000256" key="2">
    <source>
        <dbReference type="ARBA" id="ARBA00022448"/>
    </source>
</evidence>
<dbReference type="AlphaFoldDB" id="R2XUF3"/>
<dbReference type="Proteomes" id="UP000014160">
    <property type="component" value="Unassembled WGS sequence"/>
</dbReference>
<reference evidence="8 10" key="1">
    <citation type="submission" date="2013-02" db="EMBL/GenBank/DDBJ databases">
        <title>The Genome Sequence of Enterococcus gilvus ATCC BAA-350.</title>
        <authorList>
            <consortium name="The Broad Institute Genome Sequencing Platform"/>
            <consortium name="The Broad Institute Genome Sequencing Center for Infectious Disease"/>
            <person name="Earl A.M."/>
            <person name="Gilmore M.S."/>
            <person name="Lebreton F."/>
            <person name="Walker B."/>
            <person name="Young S.K."/>
            <person name="Zeng Q."/>
            <person name="Gargeya S."/>
            <person name="Fitzgerald M."/>
            <person name="Haas B."/>
            <person name="Abouelleil A."/>
            <person name="Alvarado L."/>
            <person name="Arachchi H.M."/>
            <person name="Berlin A.M."/>
            <person name="Chapman S.B."/>
            <person name="Dewar J."/>
            <person name="Goldberg J."/>
            <person name="Griggs A."/>
            <person name="Gujja S."/>
            <person name="Hansen M."/>
            <person name="Howarth C."/>
            <person name="Imamovic A."/>
            <person name="Larimer J."/>
            <person name="McCowan C."/>
            <person name="Murphy C."/>
            <person name="Neiman D."/>
            <person name="Pearson M."/>
            <person name="Priest M."/>
            <person name="Roberts A."/>
            <person name="Saif S."/>
            <person name="Shea T."/>
            <person name="Sisk P."/>
            <person name="Sykes S."/>
            <person name="Wortman J."/>
            <person name="Nusbaum C."/>
            <person name="Birren B."/>
        </authorList>
    </citation>
    <scope>NUCLEOTIDE SEQUENCE [LARGE SCALE GENOMIC DNA]</scope>
    <source>
        <strain evidence="8 10">ATCC BAA-350</strain>
    </source>
</reference>